<feature type="region of interest" description="Disordered" evidence="1">
    <location>
        <begin position="1"/>
        <end position="50"/>
    </location>
</feature>
<feature type="compositionally biased region" description="Basic and acidic residues" evidence="1">
    <location>
        <begin position="1"/>
        <end position="26"/>
    </location>
</feature>
<organism evidence="2 3">
    <name type="scientific">Glossina austeni</name>
    <name type="common">Savannah tsetse fly</name>
    <dbReference type="NCBI Taxonomy" id="7395"/>
    <lineage>
        <taxon>Eukaryota</taxon>
        <taxon>Metazoa</taxon>
        <taxon>Ecdysozoa</taxon>
        <taxon>Arthropoda</taxon>
        <taxon>Hexapoda</taxon>
        <taxon>Insecta</taxon>
        <taxon>Pterygota</taxon>
        <taxon>Neoptera</taxon>
        <taxon>Endopterygota</taxon>
        <taxon>Diptera</taxon>
        <taxon>Brachycera</taxon>
        <taxon>Muscomorpha</taxon>
        <taxon>Hippoboscoidea</taxon>
        <taxon>Glossinidae</taxon>
        <taxon>Glossina</taxon>
    </lineage>
</organism>
<dbReference type="Proteomes" id="UP000078200">
    <property type="component" value="Unassembled WGS sequence"/>
</dbReference>
<keyword evidence="3" id="KW-1185">Reference proteome</keyword>
<accession>A0A1A9VXN0</accession>
<protein>
    <submittedName>
        <fullName evidence="2">Uncharacterized protein</fullName>
    </submittedName>
</protein>
<name>A0A1A9VXN0_GLOAU</name>
<reference evidence="2" key="1">
    <citation type="submission" date="2020-05" db="UniProtKB">
        <authorList>
            <consortium name="EnsemblMetazoa"/>
        </authorList>
    </citation>
    <scope>IDENTIFICATION</scope>
    <source>
        <strain evidence="2">TTRI</strain>
    </source>
</reference>
<evidence type="ECO:0000256" key="1">
    <source>
        <dbReference type="SAM" id="MobiDB-lite"/>
    </source>
</evidence>
<evidence type="ECO:0000313" key="3">
    <source>
        <dbReference type="Proteomes" id="UP000078200"/>
    </source>
</evidence>
<sequence>MDRKENAGNNATEKKINGKQQDDNEHNGGINDTHSSETYADLNDPQYDENARDTSHIFPFQLRLRKQSAWKFYNLLGPRTSNSFWFSYKLGKEYNLANVFFTGEISQRIYRNKATALVINDVAAERTRKGKCASDIAGHEVALAAHPEVTSRTARARKLFLKICYLPTFRRARQSTGGAVLLLGEASVTFQRLKQLL</sequence>
<dbReference type="EnsemblMetazoa" id="GAUT050930-RA">
    <property type="protein sequence ID" value="GAUT050930-PA"/>
    <property type="gene ID" value="GAUT050930"/>
</dbReference>
<dbReference type="AlphaFoldDB" id="A0A1A9VXN0"/>
<proteinExistence type="predicted"/>
<evidence type="ECO:0000313" key="2">
    <source>
        <dbReference type="EnsemblMetazoa" id="GAUT050930-PA"/>
    </source>
</evidence>
<dbReference type="VEuPathDB" id="VectorBase:GAUT050930"/>